<dbReference type="PROSITE" id="PS50977">
    <property type="entry name" value="HTH_TETR_2"/>
    <property type="match status" value="1"/>
</dbReference>
<dbReference type="RefSeq" id="WP_204719252.1">
    <property type="nucleotide sequence ID" value="NZ_JACSNR010000001.1"/>
</dbReference>
<evidence type="ECO:0000259" key="3">
    <source>
        <dbReference type="PROSITE" id="PS50977"/>
    </source>
</evidence>
<dbReference type="PANTHER" id="PTHR43479">
    <property type="entry name" value="ACREF/ENVCD OPERON REPRESSOR-RELATED"/>
    <property type="match status" value="1"/>
</dbReference>
<dbReference type="Pfam" id="PF00440">
    <property type="entry name" value="TetR_N"/>
    <property type="match status" value="1"/>
</dbReference>
<feature type="DNA-binding region" description="H-T-H motif" evidence="2">
    <location>
        <begin position="38"/>
        <end position="57"/>
    </location>
</feature>
<keyword evidence="5" id="KW-1185">Reference proteome</keyword>
<dbReference type="Proteomes" id="UP000724149">
    <property type="component" value="Unassembled WGS sequence"/>
</dbReference>
<evidence type="ECO:0000313" key="5">
    <source>
        <dbReference type="Proteomes" id="UP000724149"/>
    </source>
</evidence>
<proteinExistence type="predicted"/>
<evidence type="ECO:0000256" key="1">
    <source>
        <dbReference type="ARBA" id="ARBA00023125"/>
    </source>
</evidence>
<accession>A0ABS2GLD0</accession>
<organism evidence="4 5">
    <name type="scientific">Hydrogenoanaerobacterium saccharovorans</name>
    <dbReference type="NCBI Taxonomy" id="474960"/>
    <lineage>
        <taxon>Bacteria</taxon>
        <taxon>Bacillati</taxon>
        <taxon>Bacillota</taxon>
        <taxon>Clostridia</taxon>
        <taxon>Eubacteriales</taxon>
        <taxon>Oscillospiraceae</taxon>
        <taxon>Hydrogenoanaerobacterium</taxon>
    </lineage>
</organism>
<gene>
    <name evidence="4" type="ORF">H9X81_00915</name>
</gene>
<dbReference type="SUPFAM" id="SSF46689">
    <property type="entry name" value="Homeodomain-like"/>
    <property type="match status" value="1"/>
</dbReference>
<evidence type="ECO:0000256" key="2">
    <source>
        <dbReference type="PROSITE-ProRule" id="PRU00335"/>
    </source>
</evidence>
<dbReference type="EMBL" id="JACSNR010000001">
    <property type="protein sequence ID" value="MBM6922254.1"/>
    <property type="molecule type" value="Genomic_DNA"/>
</dbReference>
<dbReference type="InterPro" id="IPR009057">
    <property type="entry name" value="Homeodomain-like_sf"/>
</dbReference>
<evidence type="ECO:0000313" key="4">
    <source>
        <dbReference type="EMBL" id="MBM6922254.1"/>
    </source>
</evidence>
<dbReference type="InterPro" id="IPR050624">
    <property type="entry name" value="HTH-type_Tx_Regulator"/>
</dbReference>
<name>A0ABS2GLD0_9FIRM</name>
<keyword evidence="1 2" id="KW-0238">DNA-binding</keyword>
<dbReference type="PANTHER" id="PTHR43479:SF11">
    <property type="entry name" value="ACREF_ENVCD OPERON REPRESSOR-RELATED"/>
    <property type="match status" value="1"/>
</dbReference>
<reference evidence="4 5" key="1">
    <citation type="journal article" date="2021" name="Sci. Rep.">
        <title>The distribution of antibiotic resistance genes in chicken gut microbiota commensals.</title>
        <authorList>
            <person name="Juricova H."/>
            <person name="Matiasovicova J."/>
            <person name="Kubasova T."/>
            <person name="Cejkova D."/>
            <person name="Rychlik I."/>
        </authorList>
    </citation>
    <scope>NUCLEOTIDE SEQUENCE [LARGE SCALE GENOMIC DNA]</scope>
    <source>
        <strain evidence="4 5">An564</strain>
    </source>
</reference>
<dbReference type="Gene3D" id="1.10.357.10">
    <property type="entry name" value="Tetracycline Repressor, domain 2"/>
    <property type="match status" value="1"/>
</dbReference>
<comment type="caution">
    <text evidence="4">The sequence shown here is derived from an EMBL/GenBank/DDBJ whole genome shotgun (WGS) entry which is preliminary data.</text>
</comment>
<protein>
    <submittedName>
        <fullName evidence="4">TetR/AcrR family transcriptional regulator</fullName>
    </submittedName>
</protein>
<dbReference type="InterPro" id="IPR001647">
    <property type="entry name" value="HTH_TetR"/>
</dbReference>
<feature type="domain" description="HTH tetR-type" evidence="3">
    <location>
        <begin position="15"/>
        <end position="75"/>
    </location>
</feature>
<sequence length="204" mass="23549">MQTSLTVHSRQQRRERTHARIKSSLLQLMSEKSFEDITVTELAQETGINRKTFYSHFEGMDAVLAEVEDDFVGQIFGLWLTGQPARNPQILKDFFRMLGNELILNQQNMRLLILSGEHNRLLIKIKDRIIQLLIQSLDQAEPVFDREQFLYAAEFISGGMMAVLEQWAANPREDSLVVITELIQRNAEHIGELLYLSSPLYLES</sequence>